<dbReference type="GO" id="GO:0016787">
    <property type="term" value="F:hydrolase activity"/>
    <property type="evidence" value="ECO:0007669"/>
    <property type="project" value="InterPro"/>
</dbReference>
<dbReference type="GO" id="GO:0005524">
    <property type="term" value="F:ATP binding"/>
    <property type="evidence" value="ECO:0007669"/>
    <property type="project" value="InterPro"/>
</dbReference>
<evidence type="ECO:0000256" key="1">
    <source>
        <dbReference type="SAM" id="Phobius"/>
    </source>
</evidence>
<gene>
    <name evidence="4" type="ORF">SAMN04488511_119118</name>
</gene>
<feature type="domain" description="Helicase C-terminal" evidence="3">
    <location>
        <begin position="534"/>
        <end position="710"/>
    </location>
</feature>
<evidence type="ECO:0000313" key="4">
    <source>
        <dbReference type="EMBL" id="SFA58586.1"/>
    </source>
</evidence>
<keyword evidence="4" id="KW-0067">ATP-binding</keyword>
<evidence type="ECO:0000259" key="2">
    <source>
        <dbReference type="PROSITE" id="PS51192"/>
    </source>
</evidence>
<dbReference type="SUPFAM" id="SSF52540">
    <property type="entry name" value="P-loop containing nucleoside triphosphate hydrolases"/>
    <property type="match status" value="1"/>
</dbReference>
<dbReference type="InterPro" id="IPR050742">
    <property type="entry name" value="Helicase_Restrict-Modif_Enz"/>
</dbReference>
<dbReference type="Pfam" id="PF00271">
    <property type="entry name" value="Helicase_C"/>
    <property type="match status" value="1"/>
</dbReference>
<keyword evidence="4" id="KW-0347">Helicase</keyword>
<dbReference type="SMART" id="SM00487">
    <property type="entry name" value="DEXDc"/>
    <property type="match status" value="1"/>
</dbReference>
<keyword evidence="5" id="KW-1185">Reference proteome</keyword>
<dbReference type="Gene3D" id="3.40.50.300">
    <property type="entry name" value="P-loop containing nucleotide triphosphate hydrolases"/>
    <property type="match status" value="2"/>
</dbReference>
<organism evidence="4 5">
    <name type="scientific">Pedobacter suwonensis</name>
    <dbReference type="NCBI Taxonomy" id="332999"/>
    <lineage>
        <taxon>Bacteria</taxon>
        <taxon>Pseudomonadati</taxon>
        <taxon>Bacteroidota</taxon>
        <taxon>Sphingobacteriia</taxon>
        <taxon>Sphingobacteriales</taxon>
        <taxon>Sphingobacteriaceae</taxon>
        <taxon>Pedobacter</taxon>
    </lineage>
</organism>
<evidence type="ECO:0000313" key="5">
    <source>
        <dbReference type="Proteomes" id="UP000198836"/>
    </source>
</evidence>
<dbReference type="GO" id="GO:0004386">
    <property type="term" value="F:helicase activity"/>
    <property type="evidence" value="ECO:0007669"/>
    <property type="project" value="UniProtKB-KW"/>
</dbReference>
<feature type="transmembrane region" description="Helical" evidence="1">
    <location>
        <begin position="39"/>
        <end position="59"/>
    </location>
</feature>
<dbReference type="AlphaFoldDB" id="A0A1I0U5U7"/>
<dbReference type="GO" id="GO:0005829">
    <property type="term" value="C:cytosol"/>
    <property type="evidence" value="ECO:0007669"/>
    <property type="project" value="TreeGrafter"/>
</dbReference>
<proteinExistence type="predicted"/>
<dbReference type="PROSITE" id="PS51194">
    <property type="entry name" value="HELICASE_CTER"/>
    <property type="match status" value="1"/>
</dbReference>
<dbReference type="InterPro" id="IPR006935">
    <property type="entry name" value="Helicase/UvrB_N"/>
</dbReference>
<reference evidence="5" key="1">
    <citation type="submission" date="2016-10" db="EMBL/GenBank/DDBJ databases">
        <authorList>
            <person name="Varghese N."/>
            <person name="Submissions S."/>
        </authorList>
    </citation>
    <scope>NUCLEOTIDE SEQUENCE [LARGE SCALE GENOMIC DNA]</scope>
    <source>
        <strain evidence="5">DSM 18130</strain>
    </source>
</reference>
<dbReference type="PANTHER" id="PTHR47396">
    <property type="entry name" value="TYPE I RESTRICTION ENZYME ECOKI R PROTEIN"/>
    <property type="match status" value="1"/>
</dbReference>
<dbReference type="InterPro" id="IPR001650">
    <property type="entry name" value="Helicase_C-like"/>
</dbReference>
<keyword evidence="4" id="KW-0378">Hydrolase</keyword>
<dbReference type="Proteomes" id="UP000198836">
    <property type="component" value="Unassembled WGS sequence"/>
</dbReference>
<dbReference type="RefSeq" id="WP_090987197.1">
    <property type="nucleotide sequence ID" value="NZ_FOJM01000019.1"/>
</dbReference>
<dbReference type="PROSITE" id="PS51192">
    <property type="entry name" value="HELICASE_ATP_BIND_1"/>
    <property type="match status" value="1"/>
</dbReference>
<dbReference type="STRING" id="332999.SAMN04488511_119118"/>
<keyword evidence="1" id="KW-0812">Transmembrane</keyword>
<dbReference type="OrthoDB" id="9759819at2"/>
<name>A0A1I0U5U7_9SPHI</name>
<dbReference type="GO" id="GO:0003677">
    <property type="term" value="F:DNA binding"/>
    <property type="evidence" value="ECO:0007669"/>
    <property type="project" value="InterPro"/>
</dbReference>
<dbReference type="EMBL" id="FOJM01000019">
    <property type="protein sequence ID" value="SFA58586.1"/>
    <property type="molecule type" value="Genomic_DNA"/>
</dbReference>
<dbReference type="PANTHER" id="PTHR47396:SF1">
    <property type="entry name" value="ATP-DEPENDENT HELICASE IRC3-RELATED"/>
    <property type="match status" value="1"/>
</dbReference>
<dbReference type="InterPro" id="IPR014001">
    <property type="entry name" value="Helicase_ATP-bd"/>
</dbReference>
<keyword evidence="1" id="KW-1133">Transmembrane helix</keyword>
<protein>
    <submittedName>
        <fullName evidence="4">Superfamily II DNA or RNA helicase</fullName>
    </submittedName>
</protein>
<keyword evidence="1" id="KW-0472">Membrane</keyword>
<evidence type="ECO:0000259" key="3">
    <source>
        <dbReference type="PROSITE" id="PS51194"/>
    </source>
</evidence>
<keyword evidence="4" id="KW-0547">Nucleotide-binding</keyword>
<sequence>MLNNIQFPKSKSYRTGSEHEPLKFYLDCLSNAKEFDLLLGYFSSAAINVLSLGFAQFIYKGGKMRIVANHILSEEDKAAVIAGKNKDVQIPFDLEDISSIRSGLDEYGKHFFKCLAYLIANDRIEIKIVKPKSKGIAHYKDGIFRDDNDSVSFHASCNFTAFGLLENAESLNCFLASDSEASKHKIVEDQAYFDQIFEGKANHLEYLDIHQITIAIKNEFNGDDLKELLVEESDLIRKKNQIFKSKELEAYVSVLELELEKIANEPRFPYPEEREIQKKAYKAWIENDRKGIFAMATGSGKTITALNCILKEYQKNGFYKVIIAVPTQALAMQWEKEVVAFNFQNVVSTHTQKNWKDILRRYTTRSIFEQKKNIIIITTYATFNRSEIQTFITKTKGVDSFMYIADEAHNIGSPTSLKNIPQQINQRIGLSATPERIYDEGGSEKMYQFFNSKPPQYTFRYTMKQAIDNKILCHYDYYPIFVELTEIEMIEYKNITSNLRKYIDTETGKYKKEAEMLLLKRKRIVHKAENKKTAISTLLDSFKSEHKLKYTFVFVPEGYEPDYADDEEYEIDNEDMHIIDEYAEMFKARKYKYYKFTGGIKDSEQILKNFADGHIDVLLAMKCLDEGVDIPRTEHAVFCSSTGNPRQFVQRRGRVLRKSEGKDKAKIWDLIVLPPNIDGGISTVEKSLFTAEVKRIANFAVLADNQIDILYGELKDYCEILGIDLFEMLEKENEQYN</sequence>
<feature type="domain" description="Helicase ATP-binding" evidence="2">
    <location>
        <begin position="282"/>
        <end position="452"/>
    </location>
</feature>
<dbReference type="InterPro" id="IPR027417">
    <property type="entry name" value="P-loop_NTPase"/>
</dbReference>
<dbReference type="SMART" id="SM00490">
    <property type="entry name" value="HELICc"/>
    <property type="match status" value="1"/>
</dbReference>
<dbReference type="Pfam" id="PF04851">
    <property type="entry name" value="ResIII"/>
    <property type="match status" value="1"/>
</dbReference>
<accession>A0A1I0U5U7</accession>